<protein>
    <submittedName>
        <fullName evidence="1">Uncharacterized protein</fullName>
    </submittedName>
</protein>
<dbReference type="KEGG" id="vg:26516624"/>
<dbReference type="OrthoDB" id="26310at10239"/>
<sequence>MNQFLYTIETPNGLDGDVYTSDLEKAENSCIEWGEEYGYSCVRENSTGEIIFDYGDIFDMVEQGIV</sequence>
<accession>A0A0C5AAU9</accession>
<evidence type="ECO:0000313" key="1">
    <source>
        <dbReference type="EMBL" id="AJK27506.1"/>
    </source>
</evidence>
<dbReference type="EMBL" id="KP211958">
    <property type="protein sequence ID" value="AJK27506.1"/>
    <property type="molecule type" value="Genomic_DNA"/>
</dbReference>
<name>A0A0C5AAU9_9CAUD</name>
<dbReference type="Proteomes" id="UP000032135">
    <property type="component" value="Segment"/>
</dbReference>
<dbReference type="RefSeq" id="YP_009188154.1">
    <property type="nucleotide sequence ID" value="NC_028663.1"/>
</dbReference>
<proteinExistence type="predicted"/>
<organism evidence="1 2">
    <name type="scientific">Cyanophage P-TIM40</name>
    <dbReference type="NCBI Taxonomy" id="1589733"/>
    <lineage>
        <taxon>Viruses</taxon>
        <taxon>Duplodnaviria</taxon>
        <taxon>Heunggongvirae</taxon>
        <taxon>Uroviricota</taxon>
        <taxon>Caudoviricetes</taxon>
        <taxon>Pantevenvirales</taxon>
        <taxon>Kyanoviridae</taxon>
        <taxon>Libanvirus</taxon>
        <taxon>Libanvirus ptim40</taxon>
    </lineage>
</organism>
<keyword evidence="2" id="KW-1185">Reference proteome</keyword>
<reference evidence="1 2" key="1">
    <citation type="submission" date="2014-11" db="EMBL/GenBank/DDBJ databases">
        <authorList>
            <person name="Fedida A."/>
            <person name="Lindell D."/>
        </authorList>
    </citation>
    <scope>NUCLEOTIDE SEQUENCE [LARGE SCALE GENOMIC DNA]</scope>
</reference>
<dbReference type="GeneID" id="26516624"/>
<gene>
    <name evidence="1" type="ORF">PTIM40_79</name>
</gene>
<evidence type="ECO:0000313" key="2">
    <source>
        <dbReference type="Proteomes" id="UP000032135"/>
    </source>
</evidence>